<reference evidence="2 3" key="1">
    <citation type="submission" date="2018-11" db="EMBL/GenBank/DDBJ databases">
        <title>Genome sequencing and assembly of Anaerosphaera sp. nov., GS7-6-2.</title>
        <authorList>
            <person name="Rettenmaier R."/>
            <person name="Liebl W."/>
            <person name="Zverlov V."/>
        </authorList>
    </citation>
    <scope>NUCLEOTIDE SEQUENCE [LARGE SCALE GENOMIC DNA]</scope>
    <source>
        <strain evidence="2 3">GS7-6-2</strain>
    </source>
</reference>
<name>A0A437S5T2_9FIRM</name>
<dbReference type="Pfam" id="PF03806">
    <property type="entry name" value="ABG_transport"/>
    <property type="match status" value="1"/>
</dbReference>
<dbReference type="AlphaFoldDB" id="A0A437S5T2"/>
<dbReference type="InterPro" id="IPR004697">
    <property type="entry name" value="AbgT"/>
</dbReference>
<dbReference type="GO" id="GO:0015558">
    <property type="term" value="F:secondary active p-aminobenzoyl-glutamate transmembrane transporter activity"/>
    <property type="evidence" value="ECO:0007669"/>
    <property type="project" value="InterPro"/>
</dbReference>
<keyword evidence="1" id="KW-1133">Transmembrane helix</keyword>
<feature type="transmembrane region" description="Helical" evidence="1">
    <location>
        <begin position="88"/>
        <end position="107"/>
    </location>
</feature>
<gene>
    <name evidence="2" type="ORF">EF514_07895</name>
</gene>
<dbReference type="Proteomes" id="UP000288812">
    <property type="component" value="Unassembled WGS sequence"/>
</dbReference>
<dbReference type="OrthoDB" id="3314392at2"/>
<dbReference type="PANTHER" id="PTHR30282:SF0">
    <property type="entry name" value="P-AMINOBENZOYL-GLUTAMATE TRANSPORT PROTEIN"/>
    <property type="match status" value="1"/>
</dbReference>
<feature type="transmembrane region" description="Helical" evidence="1">
    <location>
        <begin position="348"/>
        <end position="365"/>
    </location>
</feature>
<feature type="transmembrane region" description="Helical" evidence="1">
    <location>
        <begin position="385"/>
        <end position="407"/>
    </location>
</feature>
<comment type="caution">
    <text evidence="2">The sequence shown here is derived from an EMBL/GenBank/DDBJ whole genome shotgun (WGS) entry which is preliminary data.</text>
</comment>
<keyword evidence="1" id="KW-0812">Transmembrane</keyword>
<keyword evidence="1" id="KW-0472">Membrane</keyword>
<evidence type="ECO:0000313" key="2">
    <source>
        <dbReference type="EMBL" id="RVU54359.1"/>
    </source>
</evidence>
<feature type="transmembrane region" description="Helical" evidence="1">
    <location>
        <begin position="128"/>
        <end position="144"/>
    </location>
</feature>
<feature type="transmembrane region" description="Helical" evidence="1">
    <location>
        <begin position="274"/>
        <end position="293"/>
    </location>
</feature>
<feature type="transmembrane region" description="Helical" evidence="1">
    <location>
        <begin position="33"/>
        <end position="55"/>
    </location>
</feature>
<feature type="transmembrane region" description="Helical" evidence="1">
    <location>
        <begin position="217"/>
        <end position="239"/>
    </location>
</feature>
<organism evidence="2 3">
    <name type="scientific">Anaerosphaera multitolerans</name>
    <dbReference type="NCBI Taxonomy" id="2487351"/>
    <lineage>
        <taxon>Bacteria</taxon>
        <taxon>Bacillati</taxon>
        <taxon>Bacillota</taxon>
        <taxon>Tissierellia</taxon>
        <taxon>Tissierellales</taxon>
        <taxon>Peptoniphilaceae</taxon>
        <taxon>Anaerosphaera</taxon>
    </lineage>
</organism>
<feature type="transmembrane region" description="Helical" evidence="1">
    <location>
        <begin position="414"/>
        <end position="435"/>
    </location>
</feature>
<keyword evidence="3" id="KW-1185">Reference proteome</keyword>
<evidence type="ECO:0000313" key="3">
    <source>
        <dbReference type="Proteomes" id="UP000288812"/>
    </source>
</evidence>
<protein>
    <submittedName>
        <fullName evidence="2">AbgT family transporter</fullName>
    </submittedName>
</protein>
<accession>A0A437S5T2</accession>
<dbReference type="RefSeq" id="WP_127724891.1">
    <property type="nucleotide sequence ID" value="NZ_RLIH01000011.1"/>
</dbReference>
<dbReference type="GO" id="GO:1902604">
    <property type="term" value="P:p-aminobenzoyl-glutamate transmembrane transport"/>
    <property type="evidence" value="ECO:0007669"/>
    <property type="project" value="InterPro"/>
</dbReference>
<proteinExistence type="predicted"/>
<dbReference type="EMBL" id="RLIH01000011">
    <property type="protein sequence ID" value="RVU54359.1"/>
    <property type="molecule type" value="Genomic_DNA"/>
</dbReference>
<sequence length="513" mass="55862">MNTEKNLENFKFTPFQKFLNALERLGNRLPTPYSMFFVLFSITAIASFLVSLTGIELLNPSNGELVTPNNFFSRDGIVWILQNLVTNFTSYAPLGLVLVMTLGIGLCEEVGLMNAFIKRVMSNVPKNIVPFAVVFVGLFANMASDSSQVVIPPLAAIVYLGVGKHPIAGMLTGYAGASMGYASNFMLSGTDALMSGITQAVLPGVLPEYVMDVTANWYIKIASSVILSIVYGFVSIYFIEPRLGEYKPNGTLGKIDTSEGKVTKKENKALRNTAISLIIFIFIIAVGVFSGLLKTEDGKVIGSPLLTGIIPLIFLLFTITGLTYGISIGVIKREADIPKALTKRMSNMGSYIVMVFMASQFISLFNWSNLGTLLSISGARALESIGLNGIPLIVLFILLTALLDFLIMSGSAKWTIMAPIFVPMFSLLGISPAFTQLGYRVGDAVSNVMSPTNPFLFMMLNEAQQKYDKDIKLGTFLSCQFMFFIAGFIAWSVIVIAWMLLNLPIGPGFSVYL</sequence>
<feature type="transmembrane region" description="Helical" evidence="1">
    <location>
        <begin position="305"/>
        <end position="327"/>
    </location>
</feature>
<feature type="transmembrane region" description="Helical" evidence="1">
    <location>
        <begin position="481"/>
        <end position="501"/>
    </location>
</feature>
<dbReference type="PANTHER" id="PTHR30282">
    <property type="entry name" value="P-AMINOBENZOYL GLUTAMATE TRANSPORTER"/>
    <property type="match status" value="1"/>
</dbReference>
<evidence type="ECO:0000256" key="1">
    <source>
        <dbReference type="SAM" id="Phobius"/>
    </source>
</evidence>